<dbReference type="AlphaFoldDB" id="A0A1N5V1T7"/>
<dbReference type="Pfam" id="PF01873">
    <property type="entry name" value="eIF-5_eIF-2B"/>
    <property type="match status" value="1"/>
</dbReference>
<reference evidence="11 14" key="1">
    <citation type="submission" date="2016-04" db="EMBL/GenBank/DDBJ databases">
        <authorList>
            <person name="Evans L.H."/>
            <person name="Alamgir A."/>
            <person name="Owens N."/>
            <person name="Weber N.D."/>
            <person name="Virtaneva K."/>
            <person name="Barbian K."/>
            <person name="Babar A."/>
            <person name="Rosenke K."/>
        </authorList>
    </citation>
    <scope>NUCLEOTIDE SEQUENCE [LARGE SCALE GENOMIC DNA]</scope>
    <source>
        <strain evidence="11">S5</strain>
        <strain evidence="14">S5(T) (JCM 30642 \VKM B-2941)</strain>
    </source>
</reference>
<dbReference type="Gene3D" id="2.40.50.140">
    <property type="entry name" value="Nucleic acid-binding proteins"/>
    <property type="match status" value="1"/>
</dbReference>
<evidence type="ECO:0000313" key="12">
    <source>
        <dbReference type="EMBL" id="SJK84990.1"/>
    </source>
</evidence>
<gene>
    <name evidence="9" type="primary">eif2b</name>
    <name evidence="12" type="ORF">CPM_1179</name>
    <name evidence="11" type="ORF">CSP5_1175</name>
</gene>
<evidence type="ECO:0000256" key="8">
    <source>
        <dbReference type="ARBA" id="ARBA00032408"/>
    </source>
</evidence>
<dbReference type="Gene3D" id="3.30.30.170">
    <property type="match status" value="1"/>
</dbReference>
<dbReference type="SUPFAM" id="SSF100966">
    <property type="entry name" value="Translation initiation factor 2 beta, aIF2beta, N-terminal domain"/>
    <property type="match status" value="1"/>
</dbReference>
<sequence>MDVDDYEKMLSKASDVLAKATVSQERLKIPKAIIMEEGKVTVVRNFMDIVEMINRDPKEVAKFLTKEFGIGMTIDGRRLIINRKISEEDFNNKMEQYMNVYVRCYECNSPDTEIIKEARVSLISCKACGAQHPINMSREIMIDRDEIRENKKYTVTIDSIGKSGEGRTKLYGTSIIVPGVKKGQTVKILVKKIRDNTAIAEVVKD</sequence>
<evidence type="ECO:0000313" key="14">
    <source>
        <dbReference type="Proteomes" id="UP000195607"/>
    </source>
</evidence>
<evidence type="ECO:0000256" key="6">
    <source>
        <dbReference type="ARBA" id="ARBA00022917"/>
    </source>
</evidence>
<dbReference type="NCBIfam" id="TIGR00311">
    <property type="entry name" value="aIF-2beta"/>
    <property type="match status" value="1"/>
</dbReference>
<reference evidence="13" key="3">
    <citation type="submission" date="2016-06" db="EMBL/GenBank/DDBJ databases">
        <authorList>
            <person name="Toshchakov V.S."/>
        </authorList>
    </citation>
    <scope>NUCLEOTIDE SEQUENCE [LARGE SCALE GENOMIC DNA]</scope>
    <source>
        <strain>PM4 (JCM 30641</strain>
        <strain evidence="13">\VKM B-2940)</strain>
    </source>
</reference>
<dbReference type="KEGG" id="cdiv:CPM_1179"/>
<evidence type="ECO:0000313" key="11">
    <source>
        <dbReference type="EMBL" id="SIM66165.1"/>
    </source>
</evidence>
<feature type="domain" description="TRAM" evidence="10">
    <location>
        <begin position="146"/>
        <end position="204"/>
    </location>
</feature>
<dbReference type="InterPro" id="IPR012340">
    <property type="entry name" value="NA-bd_OB-fold"/>
</dbReference>
<dbReference type="EMBL" id="LT671858">
    <property type="protein sequence ID" value="SIM66165.1"/>
    <property type="molecule type" value="Genomic_DNA"/>
</dbReference>
<dbReference type="PANTHER" id="PTHR23001:SF3">
    <property type="entry name" value="EUKARYOTIC TRANSLATION INITIATION FACTOR 2 SUBUNIT 2"/>
    <property type="match status" value="1"/>
</dbReference>
<dbReference type="HAMAP" id="MF_00232">
    <property type="entry name" value="eIF_2_beta"/>
    <property type="match status" value="1"/>
</dbReference>
<evidence type="ECO:0000256" key="4">
    <source>
        <dbReference type="ARBA" id="ARBA00022314"/>
    </source>
</evidence>
<comment type="subunit">
    <text evidence="3 9">Heterotrimer composed of an alpha, a beta and a gamma chain.</text>
</comment>
<dbReference type="InterPro" id="IPR016189">
    <property type="entry name" value="Transl_init_fac_IF2/IF5_N"/>
</dbReference>
<dbReference type="STRING" id="1673428.CPM_1179"/>
<evidence type="ECO:0000256" key="3">
    <source>
        <dbReference type="ARBA" id="ARBA00011243"/>
    </source>
</evidence>
<evidence type="ECO:0000256" key="1">
    <source>
        <dbReference type="ARBA" id="ARBA00003323"/>
    </source>
</evidence>
<dbReference type="PROSITE" id="PS50926">
    <property type="entry name" value="TRAM"/>
    <property type="match status" value="1"/>
</dbReference>
<organism evidence="11 14">
    <name type="scientific">Cuniculiplasma divulgatum</name>
    <dbReference type="NCBI Taxonomy" id="1673428"/>
    <lineage>
        <taxon>Archaea</taxon>
        <taxon>Methanobacteriati</taxon>
        <taxon>Thermoplasmatota</taxon>
        <taxon>Thermoplasmata</taxon>
        <taxon>Thermoplasmatales</taxon>
        <taxon>Cuniculiplasmataceae</taxon>
        <taxon>Cuniculiplasma</taxon>
    </lineage>
</organism>
<protein>
    <recommendedName>
        <fullName evidence="4 9">Translation initiation factor 2 subunit beta</fullName>
    </recommendedName>
    <alternativeName>
        <fullName evidence="7 9">aIF2-beta</fullName>
    </alternativeName>
    <alternativeName>
        <fullName evidence="8 9">eIF-2-beta</fullName>
    </alternativeName>
</protein>
<dbReference type="InterPro" id="IPR004458">
    <property type="entry name" value="TIF2_bsu_arc"/>
</dbReference>
<name>A0A1N5V1T7_9ARCH</name>
<evidence type="ECO:0000256" key="5">
    <source>
        <dbReference type="ARBA" id="ARBA00022540"/>
    </source>
</evidence>
<evidence type="ECO:0000256" key="2">
    <source>
        <dbReference type="ARBA" id="ARBA00010397"/>
    </source>
</evidence>
<keyword evidence="13" id="KW-1185">Reference proteome</keyword>
<comment type="similarity">
    <text evidence="2 9">Belongs to the eIF-2-beta/eIF-5 family.</text>
</comment>
<evidence type="ECO:0000259" key="10">
    <source>
        <dbReference type="PROSITE" id="PS50926"/>
    </source>
</evidence>
<accession>A0A1N5V1T7</accession>
<reference evidence="12" key="2">
    <citation type="submission" date="2016-06" db="EMBL/GenBank/DDBJ databases">
        <authorList>
            <person name="Olsen C.W."/>
            <person name="Carey S."/>
            <person name="Hinshaw L."/>
            <person name="Karasin A.I."/>
        </authorList>
    </citation>
    <scope>NUCLEOTIDE SEQUENCE [LARGE SCALE GENOMIC DNA]</scope>
    <source>
        <strain evidence="12">PM4</strain>
    </source>
</reference>
<dbReference type="SUPFAM" id="SSF50249">
    <property type="entry name" value="Nucleic acid-binding proteins"/>
    <property type="match status" value="1"/>
</dbReference>
<dbReference type="Pfam" id="PF01938">
    <property type="entry name" value="TRAM"/>
    <property type="match status" value="1"/>
</dbReference>
<dbReference type="NCBIfam" id="NF003067">
    <property type="entry name" value="PRK03988.1"/>
    <property type="match status" value="1"/>
</dbReference>
<dbReference type="OrthoDB" id="38099at2157"/>
<dbReference type="SUPFAM" id="SSF75689">
    <property type="entry name" value="Zinc-binding domain of translation initiation factor 2 beta"/>
    <property type="match status" value="1"/>
</dbReference>
<dbReference type="InterPro" id="IPR016190">
    <property type="entry name" value="Transl_init_fac_IF2/IF5_Zn-bd"/>
</dbReference>
<dbReference type="InterPro" id="IPR002792">
    <property type="entry name" value="TRAM_dom"/>
</dbReference>
<dbReference type="GeneID" id="41588434"/>
<evidence type="ECO:0000256" key="9">
    <source>
        <dbReference type="HAMAP-Rule" id="MF_00232"/>
    </source>
</evidence>
<dbReference type="RefSeq" id="WP_021789475.1">
    <property type="nucleotide sequence ID" value="NZ_LT671858.1"/>
</dbReference>
<dbReference type="GO" id="GO:0003743">
    <property type="term" value="F:translation initiation factor activity"/>
    <property type="evidence" value="ECO:0007669"/>
    <property type="project" value="UniProtKB-UniRule"/>
</dbReference>
<evidence type="ECO:0000256" key="7">
    <source>
        <dbReference type="ARBA" id="ARBA00031466"/>
    </source>
</evidence>
<dbReference type="InterPro" id="IPR002735">
    <property type="entry name" value="Transl_init_fac_IF2/IF5_dom"/>
</dbReference>
<dbReference type="SMART" id="SM00653">
    <property type="entry name" value="eIF2B_5"/>
    <property type="match status" value="1"/>
</dbReference>
<dbReference type="PANTHER" id="PTHR23001">
    <property type="entry name" value="EUKARYOTIC TRANSLATION INITIATION FACTOR"/>
    <property type="match status" value="1"/>
</dbReference>
<keyword evidence="6 9" id="KW-0648">Protein biosynthesis</keyword>
<evidence type="ECO:0000313" key="13">
    <source>
        <dbReference type="Proteomes" id="UP000187822"/>
    </source>
</evidence>
<dbReference type="Proteomes" id="UP000195607">
    <property type="component" value="Chromosome I"/>
</dbReference>
<dbReference type="EMBL" id="LT719092">
    <property type="protein sequence ID" value="SJK84990.1"/>
    <property type="molecule type" value="Genomic_DNA"/>
</dbReference>
<keyword evidence="5 9" id="KW-0396">Initiation factor</keyword>
<dbReference type="InterPro" id="IPR045196">
    <property type="entry name" value="IF2/IF5"/>
</dbReference>
<proteinExistence type="inferred from homology"/>
<dbReference type="Proteomes" id="UP000187822">
    <property type="component" value="Chromosome I"/>
</dbReference>
<comment type="function">
    <text evidence="1 9">eIF-2 functions in the early steps of protein synthesis by forming a ternary complex with GTP and initiator tRNA.</text>
</comment>